<accession>A0AAP0HLT7</accession>
<evidence type="ECO:0000313" key="3">
    <source>
        <dbReference type="Proteomes" id="UP001420932"/>
    </source>
</evidence>
<gene>
    <name evidence="2" type="ORF">Syun_028329</name>
</gene>
<dbReference type="EMBL" id="JBBNAF010000012">
    <property type="protein sequence ID" value="KAK9093418.1"/>
    <property type="molecule type" value="Genomic_DNA"/>
</dbReference>
<evidence type="ECO:0000313" key="2">
    <source>
        <dbReference type="EMBL" id="KAK9093418.1"/>
    </source>
</evidence>
<organism evidence="2 3">
    <name type="scientific">Stephania yunnanensis</name>
    <dbReference type="NCBI Taxonomy" id="152371"/>
    <lineage>
        <taxon>Eukaryota</taxon>
        <taxon>Viridiplantae</taxon>
        <taxon>Streptophyta</taxon>
        <taxon>Embryophyta</taxon>
        <taxon>Tracheophyta</taxon>
        <taxon>Spermatophyta</taxon>
        <taxon>Magnoliopsida</taxon>
        <taxon>Ranunculales</taxon>
        <taxon>Menispermaceae</taxon>
        <taxon>Menispermoideae</taxon>
        <taxon>Cissampelideae</taxon>
        <taxon>Stephania</taxon>
    </lineage>
</organism>
<reference evidence="2 3" key="1">
    <citation type="submission" date="2024-01" db="EMBL/GenBank/DDBJ databases">
        <title>Genome assemblies of Stephania.</title>
        <authorList>
            <person name="Yang L."/>
        </authorList>
    </citation>
    <scope>NUCLEOTIDE SEQUENCE [LARGE SCALE GENOMIC DNA]</scope>
    <source>
        <strain evidence="2">YNDBR</strain>
        <tissue evidence="2">Leaf</tissue>
    </source>
</reference>
<evidence type="ECO:0000256" key="1">
    <source>
        <dbReference type="SAM" id="MobiDB-lite"/>
    </source>
</evidence>
<dbReference type="Proteomes" id="UP001420932">
    <property type="component" value="Unassembled WGS sequence"/>
</dbReference>
<comment type="caution">
    <text evidence="2">The sequence shown here is derived from an EMBL/GenBank/DDBJ whole genome shotgun (WGS) entry which is preliminary data.</text>
</comment>
<proteinExistence type="predicted"/>
<feature type="compositionally biased region" description="Low complexity" evidence="1">
    <location>
        <begin position="1"/>
        <end position="33"/>
    </location>
</feature>
<name>A0AAP0HLT7_9MAGN</name>
<protein>
    <submittedName>
        <fullName evidence="2">Uncharacterized protein</fullName>
    </submittedName>
</protein>
<keyword evidence="3" id="KW-1185">Reference proteome</keyword>
<sequence>MNAGSSSSIPKSASSLCPHSSSPISSSTSPSNPNHRTRELASQQITSRWRPCSEPCPLLRSLAERPFGCTPATA</sequence>
<feature type="region of interest" description="Disordered" evidence="1">
    <location>
        <begin position="1"/>
        <end position="52"/>
    </location>
</feature>
<dbReference type="AlphaFoldDB" id="A0AAP0HLT7"/>